<comment type="caution">
    <text evidence="13">The sequence shown here is derived from an EMBL/GenBank/DDBJ whole genome shotgun (WGS) entry which is preliminary data.</text>
</comment>
<dbReference type="InterPro" id="IPR036236">
    <property type="entry name" value="Znf_C2H2_sf"/>
</dbReference>
<dbReference type="Pfam" id="PF22996">
    <property type="entry name" value="C2H2-2nd_BIRD-IDD"/>
    <property type="match status" value="1"/>
</dbReference>
<evidence type="ECO:0000256" key="5">
    <source>
        <dbReference type="ARBA" id="ARBA00023015"/>
    </source>
</evidence>
<dbReference type="InterPro" id="IPR055186">
    <property type="entry name" value="C2H2-2nd_BIRD-IDD"/>
</dbReference>
<dbReference type="GO" id="GO:0003700">
    <property type="term" value="F:DNA-binding transcription factor activity"/>
    <property type="evidence" value="ECO:0007669"/>
    <property type="project" value="TreeGrafter"/>
</dbReference>
<evidence type="ECO:0000256" key="1">
    <source>
        <dbReference type="ARBA" id="ARBA00022723"/>
    </source>
</evidence>
<keyword evidence="5" id="KW-0805">Transcription regulation</keyword>
<keyword evidence="4" id="KW-0862">Zinc</keyword>
<dbReference type="SMART" id="SM00355">
    <property type="entry name" value="ZnF_C2H2"/>
    <property type="match status" value="3"/>
</dbReference>
<feature type="region of interest" description="Disordered" evidence="11">
    <location>
        <begin position="270"/>
        <end position="293"/>
    </location>
</feature>
<dbReference type="FunFam" id="3.30.160.60:FF:000131">
    <property type="entry name" value="protein indeterminate-domain 5, chloroplastic-like"/>
    <property type="match status" value="1"/>
</dbReference>
<evidence type="ECO:0000256" key="10">
    <source>
        <dbReference type="PROSITE-ProRule" id="PRU00042"/>
    </source>
</evidence>
<evidence type="ECO:0000256" key="9">
    <source>
        <dbReference type="ARBA" id="ARBA00083437"/>
    </source>
</evidence>
<dbReference type="PROSITE" id="PS00028">
    <property type="entry name" value="ZINC_FINGER_C2H2_1"/>
    <property type="match status" value="1"/>
</dbReference>
<dbReference type="Pfam" id="PF22992">
    <property type="entry name" value="C2CH-4th_BIRD-IDD"/>
    <property type="match status" value="1"/>
</dbReference>
<dbReference type="AlphaFoldDB" id="A0AAV8Q2G4"/>
<protein>
    <recommendedName>
        <fullName evidence="8">Protein EARLY HEADING DATE 2</fullName>
    </recommendedName>
    <alternativeName>
        <fullName evidence="9">Protein RICE INDETERMINATE 1</fullName>
    </alternativeName>
</protein>
<feature type="compositionally biased region" description="Polar residues" evidence="11">
    <location>
        <begin position="20"/>
        <end position="43"/>
    </location>
</feature>
<dbReference type="PANTHER" id="PTHR10593:SF236">
    <property type="entry name" value="PROTEIN INDETERMINATE-DOMAIN 11"/>
    <property type="match status" value="1"/>
</dbReference>
<evidence type="ECO:0000256" key="11">
    <source>
        <dbReference type="SAM" id="MobiDB-lite"/>
    </source>
</evidence>
<gene>
    <name evidence="13" type="ORF">OPV22_028081</name>
</gene>
<reference evidence="13 14" key="1">
    <citation type="submission" date="2022-12" db="EMBL/GenBank/DDBJ databases">
        <title>Chromosome-scale assembly of the Ensete ventricosum genome.</title>
        <authorList>
            <person name="Dussert Y."/>
            <person name="Stocks J."/>
            <person name="Wendawek A."/>
            <person name="Woldeyes F."/>
            <person name="Nichols R.A."/>
            <person name="Borrell J.S."/>
        </authorList>
    </citation>
    <scope>NUCLEOTIDE SEQUENCE [LARGE SCALE GENOMIC DNA]</scope>
    <source>
        <strain evidence="14">cv. Maze</strain>
        <tissue evidence="13">Seeds</tissue>
    </source>
</reference>
<name>A0AAV8Q2G4_ENSVE</name>
<evidence type="ECO:0000256" key="3">
    <source>
        <dbReference type="ARBA" id="ARBA00022771"/>
    </source>
</evidence>
<dbReference type="PANTHER" id="PTHR10593">
    <property type="entry name" value="SERINE/THREONINE-PROTEIN KINASE RIO"/>
    <property type="match status" value="1"/>
</dbReference>
<keyword evidence="14" id="KW-1185">Reference proteome</keyword>
<keyword evidence="3 10" id="KW-0863">Zinc-finger</keyword>
<comment type="function">
    <text evidence="7">Transcription activator that acts as a flowering master switch in both long and short days, independently of the circadian clock. Promotes flowering upstream of HD1 by up-regulating FTL1, FTL4, FTL5, FTL6, EHD1, HD3A and RFT1. Seems to repress FTL11 expression. May recognize the consensus motif 5'-TTTGTCGTAAT-3' in target gene promoters.</text>
</comment>
<organism evidence="13 14">
    <name type="scientific">Ensete ventricosum</name>
    <name type="common">Abyssinian banana</name>
    <name type="synonym">Musa ensete</name>
    <dbReference type="NCBI Taxonomy" id="4639"/>
    <lineage>
        <taxon>Eukaryota</taxon>
        <taxon>Viridiplantae</taxon>
        <taxon>Streptophyta</taxon>
        <taxon>Embryophyta</taxon>
        <taxon>Tracheophyta</taxon>
        <taxon>Spermatophyta</taxon>
        <taxon>Magnoliopsida</taxon>
        <taxon>Liliopsida</taxon>
        <taxon>Zingiberales</taxon>
        <taxon>Musaceae</taxon>
        <taxon>Ensete</taxon>
    </lineage>
</organism>
<keyword evidence="6" id="KW-0804">Transcription</keyword>
<dbReference type="Proteomes" id="UP001222027">
    <property type="component" value="Unassembled WGS sequence"/>
</dbReference>
<dbReference type="PROSITE" id="PS50157">
    <property type="entry name" value="ZINC_FINGER_C2H2_2"/>
    <property type="match status" value="1"/>
</dbReference>
<evidence type="ECO:0000313" key="13">
    <source>
        <dbReference type="EMBL" id="KAJ8465529.1"/>
    </source>
</evidence>
<evidence type="ECO:0000256" key="2">
    <source>
        <dbReference type="ARBA" id="ARBA00022737"/>
    </source>
</evidence>
<accession>A0AAV8Q2G4</accession>
<dbReference type="SUPFAM" id="SSF57667">
    <property type="entry name" value="beta-beta-alpha zinc fingers"/>
    <property type="match status" value="1"/>
</dbReference>
<keyword evidence="2" id="KW-0677">Repeat</keyword>
<evidence type="ECO:0000256" key="8">
    <source>
        <dbReference type="ARBA" id="ARBA00072973"/>
    </source>
</evidence>
<dbReference type="InterPro" id="IPR055185">
    <property type="entry name" value="C2CH-4th_BIRD-IDD"/>
</dbReference>
<proteinExistence type="predicted"/>
<sequence>MLSFVTVPAEEENKAGLEAASSTVMKVEENMSNPSTSASSQNPIPAKRRRSLPGNPDPEAEVIALSPNTLMATNRFVCEICNKGFQRDQNLQLHRRGHNLPWKLKQRTNKEARKKVYVCPDASCVHHHPSRALGDLTGIKKHFSRKHGEKKWKCEKCSKKYAVHSDWKAHSKICGTREYRCNCGTLFSRRDSFITHRAFCDALAEESVTVTQANPVADHHQHLYSQPLSSHELVAGQSTTMQPQFPDVLRSQYADIRTSHGPYVTMKQEVSSPWAARQGPEPPPAASTSQSQMDPLSFIYSTTMLESEFQLEGQSSLPASYQTSTDSPYLSATALLREEAQMGAMTASPRHIDQMAAHTSSATGFSLGWCSDGAPLHGVKIHSALLHEMACPPPPPADIAESSEGKPQ</sequence>
<dbReference type="InterPro" id="IPR055187">
    <property type="entry name" value="C2CH-3rd_BIRD-IDD"/>
</dbReference>
<evidence type="ECO:0000256" key="4">
    <source>
        <dbReference type="ARBA" id="ARBA00022833"/>
    </source>
</evidence>
<evidence type="ECO:0000313" key="14">
    <source>
        <dbReference type="Proteomes" id="UP001222027"/>
    </source>
</evidence>
<keyword evidence="1" id="KW-0479">Metal-binding</keyword>
<dbReference type="Pfam" id="PF22995">
    <property type="entry name" value="C2CH-3rd_BIRD-IDD"/>
    <property type="match status" value="1"/>
</dbReference>
<evidence type="ECO:0000256" key="7">
    <source>
        <dbReference type="ARBA" id="ARBA00059785"/>
    </source>
</evidence>
<dbReference type="Gene3D" id="3.30.160.60">
    <property type="entry name" value="Classic Zinc Finger"/>
    <property type="match status" value="2"/>
</dbReference>
<dbReference type="EMBL" id="JAQQAF010000008">
    <property type="protein sequence ID" value="KAJ8465529.1"/>
    <property type="molecule type" value="Genomic_DNA"/>
</dbReference>
<feature type="domain" description="C2H2-type" evidence="12">
    <location>
        <begin position="76"/>
        <end position="98"/>
    </location>
</feature>
<feature type="region of interest" description="Disordered" evidence="11">
    <location>
        <begin position="1"/>
        <end position="59"/>
    </location>
</feature>
<dbReference type="InterPro" id="IPR031140">
    <property type="entry name" value="IDD1-16"/>
</dbReference>
<evidence type="ECO:0000256" key="6">
    <source>
        <dbReference type="ARBA" id="ARBA00023163"/>
    </source>
</evidence>
<dbReference type="FunFam" id="3.30.160.60:FF:000554">
    <property type="entry name" value="protein indeterminate-domain 12-like"/>
    <property type="match status" value="1"/>
</dbReference>
<evidence type="ECO:0000259" key="12">
    <source>
        <dbReference type="PROSITE" id="PS50157"/>
    </source>
</evidence>
<dbReference type="GO" id="GO:0005634">
    <property type="term" value="C:nucleus"/>
    <property type="evidence" value="ECO:0007669"/>
    <property type="project" value="TreeGrafter"/>
</dbReference>
<dbReference type="GO" id="GO:0008270">
    <property type="term" value="F:zinc ion binding"/>
    <property type="evidence" value="ECO:0007669"/>
    <property type="project" value="UniProtKB-KW"/>
</dbReference>
<dbReference type="InterPro" id="IPR013087">
    <property type="entry name" value="Znf_C2H2_type"/>
</dbReference>